<dbReference type="PANTHER" id="PTHR43334:SF1">
    <property type="entry name" value="3-HYDROXYPROPIONATE--COA LIGASE [ADP-FORMING]"/>
    <property type="match status" value="1"/>
</dbReference>
<dbReference type="SUPFAM" id="SSF55729">
    <property type="entry name" value="Acyl-CoA N-acyltransferases (Nat)"/>
    <property type="match status" value="1"/>
</dbReference>
<comment type="similarity">
    <text evidence="4">In the N-terminal section; belongs to the acetate CoA ligase alpha subunit family.</text>
</comment>
<dbReference type="RefSeq" id="WP_096459835.1">
    <property type="nucleotide sequence ID" value="NZ_AP014936.1"/>
</dbReference>
<dbReference type="InterPro" id="IPR036291">
    <property type="entry name" value="NAD(P)-bd_dom_sf"/>
</dbReference>
<dbReference type="Proteomes" id="UP000218899">
    <property type="component" value="Chromosome"/>
</dbReference>
<dbReference type="Gene3D" id="3.40.50.720">
    <property type="entry name" value="NAD(P)-binding Rossmann-like Domain"/>
    <property type="match status" value="1"/>
</dbReference>
<dbReference type="CDD" id="cd04301">
    <property type="entry name" value="NAT_SF"/>
    <property type="match status" value="1"/>
</dbReference>
<evidence type="ECO:0000313" key="9">
    <source>
        <dbReference type="Proteomes" id="UP000218899"/>
    </source>
</evidence>
<dbReference type="InterPro" id="IPR016102">
    <property type="entry name" value="Succinyl-CoA_synth-like"/>
</dbReference>
<keyword evidence="9" id="KW-1185">Reference proteome</keyword>
<feature type="domain" description="ATP-grasp" evidence="6">
    <location>
        <begin position="495"/>
        <end position="531"/>
    </location>
</feature>
<dbReference type="SMART" id="SM00881">
    <property type="entry name" value="CoA_binding"/>
    <property type="match status" value="1"/>
</dbReference>
<dbReference type="InterPro" id="IPR016181">
    <property type="entry name" value="Acyl_CoA_acyltransferase"/>
</dbReference>
<keyword evidence="2 5" id="KW-0547">Nucleotide-binding</keyword>
<dbReference type="FunFam" id="3.30.1490.20:FF:000020">
    <property type="entry name" value="Protein lysine acetyltransferase"/>
    <property type="match status" value="1"/>
</dbReference>
<gene>
    <name evidence="8" type="ORF">SVA_1078</name>
</gene>
<dbReference type="InterPro" id="IPR013815">
    <property type="entry name" value="ATP_grasp_subdomain_1"/>
</dbReference>
<dbReference type="AlphaFoldDB" id="A0A1B4VDB4"/>
<evidence type="ECO:0000256" key="2">
    <source>
        <dbReference type="ARBA" id="ARBA00022741"/>
    </source>
</evidence>
<dbReference type="Pfam" id="PF13380">
    <property type="entry name" value="CoA_binding_2"/>
    <property type="match status" value="1"/>
</dbReference>
<name>A0A1B4VDB4_9GAMM</name>
<dbReference type="InterPro" id="IPR003781">
    <property type="entry name" value="CoA-bd"/>
</dbReference>
<evidence type="ECO:0000256" key="1">
    <source>
        <dbReference type="ARBA" id="ARBA00022598"/>
    </source>
</evidence>
<organism evidence="8 9">
    <name type="scientific">Sulfurifustis variabilis</name>
    <dbReference type="NCBI Taxonomy" id="1675686"/>
    <lineage>
        <taxon>Bacteria</taxon>
        <taxon>Pseudomonadati</taxon>
        <taxon>Pseudomonadota</taxon>
        <taxon>Gammaproteobacteria</taxon>
        <taxon>Acidiferrobacterales</taxon>
        <taxon>Acidiferrobacteraceae</taxon>
        <taxon>Sulfurifustis</taxon>
    </lineage>
</organism>
<dbReference type="SUPFAM" id="SSF56059">
    <property type="entry name" value="Glutathione synthetase ATP-binding domain-like"/>
    <property type="match status" value="1"/>
</dbReference>
<dbReference type="Pfam" id="PF19045">
    <property type="entry name" value="Ligase_CoA_2"/>
    <property type="match status" value="1"/>
</dbReference>
<dbReference type="SUPFAM" id="SSF51735">
    <property type="entry name" value="NAD(P)-binding Rossmann-fold domains"/>
    <property type="match status" value="1"/>
</dbReference>
<dbReference type="SUPFAM" id="SSF52210">
    <property type="entry name" value="Succinyl-CoA synthetase domains"/>
    <property type="match status" value="2"/>
</dbReference>
<evidence type="ECO:0000259" key="6">
    <source>
        <dbReference type="PROSITE" id="PS50975"/>
    </source>
</evidence>
<dbReference type="Gene3D" id="3.30.1490.20">
    <property type="entry name" value="ATP-grasp fold, A domain"/>
    <property type="match status" value="1"/>
</dbReference>
<dbReference type="Pfam" id="PF00583">
    <property type="entry name" value="Acetyltransf_1"/>
    <property type="match status" value="1"/>
</dbReference>
<dbReference type="InterPro" id="IPR000182">
    <property type="entry name" value="GNAT_dom"/>
</dbReference>
<dbReference type="OrthoDB" id="9807426at2"/>
<evidence type="ECO:0000313" key="8">
    <source>
        <dbReference type="EMBL" id="BAU47657.1"/>
    </source>
</evidence>
<protein>
    <submittedName>
        <fullName evidence="8">Acetyl-CoA synthetase</fullName>
    </submittedName>
</protein>
<dbReference type="InterPro" id="IPR032875">
    <property type="entry name" value="Succ_CoA_lig_flav_dom"/>
</dbReference>
<dbReference type="Pfam" id="PF13549">
    <property type="entry name" value="ATP-grasp_5"/>
    <property type="match status" value="1"/>
</dbReference>
<dbReference type="GO" id="GO:0043758">
    <property type="term" value="F:acetate-CoA ligase (ADP-forming) activity"/>
    <property type="evidence" value="ECO:0007669"/>
    <property type="project" value="InterPro"/>
</dbReference>
<feature type="domain" description="N-acetyltransferase" evidence="7">
    <location>
        <begin position="736"/>
        <end position="891"/>
    </location>
</feature>
<dbReference type="InterPro" id="IPR051538">
    <property type="entry name" value="Acyl-CoA_Synth/Transferase"/>
</dbReference>
<keyword evidence="3 5" id="KW-0067">ATP-binding</keyword>
<evidence type="ECO:0000259" key="7">
    <source>
        <dbReference type="PROSITE" id="PS51186"/>
    </source>
</evidence>
<proteinExistence type="inferred from homology"/>
<dbReference type="InterPro" id="IPR043938">
    <property type="entry name" value="Ligase_CoA_dom"/>
</dbReference>
<dbReference type="GO" id="GO:0046872">
    <property type="term" value="F:metal ion binding"/>
    <property type="evidence" value="ECO:0007669"/>
    <property type="project" value="InterPro"/>
</dbReference>
<dbReference type="Gene3D" id="3.40.50.261">
    <property type="entry name" value="Succinyl-CoA synthetase domains"/>
    <property type="match status" value="2"/>
</dbReference>
<accession>A0A1B4VDB4</accession>
<dbReference type="EMBL" id="AP014936">
    <property type="protein sequence ID" value="BAU47657.1"/>
    <property type="molecule type" value="Genomic_DNA"/>
</dbReference>
<reference evidence="8 9" key="1">
    <citation type="submission" date="2015-08" db="EMBL/GenBank/DDBJ databases">
        <title>Complete genome sequence of Sulfurifustis variabilis.</title>
        <authorList>
            <person name="Miura A."/>
            <person name="Kojima H."/>
            <person name="Fukui M."/>
        </authorList>
    </citation>
    <scope>NUCLEOTIDE SEQUENCE [LARGE SCALE GENOMIC DNA]</scope>
    <source>
        <strain evidence="9">skN76</strain>
    </source>
</reference>
<dbReference type="Pfam" id="PF13607">
    <property type="entry name" value="Succ_CoA_lig"/>
    <property type="match status" value="1"/>
</dbReference>
<dbReference type="Gene3D" id="3.40.630.30">
    <property type="match status" value="1"/>
</dbReference>
<dbReference type="Gene3D" id="3.30.470.20">
    <property type="entry name" value="ATP-grasp fold, B domain"/>
    <property type="match status" value="1"/>
</dbReference>
<keyword evidence="1" id="KW-0436">Ligase</keyword>
<dbReference type="PROSITE" id="PS51186">
    <property type="entry name" value="GNAT"/>
    <property type="match status" value="1"/>
</dbReference>
<dbReference type="InterPro" id="IPR011761">
    <property type="entry name" value="ATP-grasp"/>
</dbReference>
<dbReference type="GO" id="GO:0016747">
    <property type="term" value="F:acyltransferase activity, transferring groups other than amino-acyl groups"/>
    <property type="evidence" value="ECO:0007669"/>
    <property type="project" value="InterPro"/>
</dbReference>
<evidence type="ECO:0000256" key="3">
    <source>
        <dbReference type="ARBA" id="ARBA00022840"/>
    </source>
</evidence>
<evidence type="ECO:0000256" key="5">
    <source>
        <dbReference type="PROSITE-ProRule" id="PRU00409"/>
    </source>
</evidence>
<evidence type="ECO:0000256" key="4">
    <source>
        <dbReference type="ARBA" id="ARBA00060888"/>
    </source>
</evidence>
<sequence>MGQHYLDHLFGPHALAVFGASPKAETVGGRVLANVRAAGFAGPIHPINPKYREIEGLRCYETIDEIGQPVDLAVIATPARTVPEILHACGEHGVRAAIVMSAGFAEVEGGAERERAMLEVARRYNLRILGPNCLGLIRPQARLNATFSNNQALPGPLALVSQSGALCTAILDWAEARGIGFSAMVSLGAAADVDFGDVLDYLALDPQTRSILLYIEGIRNARSFLSGLRVAARLKPVVVIKAGRHAEGSRAVQSHTGALVGGDDVFDAALARAGAVRVYTISQLFAAAQLLATRCRVRGDRVAMVTNAGGPGVMATDRAVDLGIGIAEIAPSTIAGLNDALPPTWSHGNPIDILGDADPARYGAATRAALSDPNVDGVLVMLTPQAMTHPTECADAVIGAAADSEKPLLACWLGERQVREGRARLLAAGVPTFLRPESAVEAFAHLAHYQKNQALLRQVPGPLARGSEPDTAGARLIIEGALAERRTLLTGLETGAVLRAFGIPVMPAIEARSANEALVAAESLGFPVALKISSPAITHKSEVAGVRLNIQDAAAVRGAYNDLVRSVREKRPDADIRGATVERMYRGTHGRELLVGVLRDPVFGPVIAFGAGGTAVEVLRDRAVALPPLNDFIARRLIERTRIAGMLGPFRSLPAIDFDALLALLRRVSEMVCELPQIRELDINPLMADEHGVVALDARIVVSAPAPAARPYAHMAIHPYPVHFTTRLQLPDGTDIVIRPIRPEDAEIEQTFVRKLSSRSKYFRFMQTLRELTPEMLVRFTQIDYDRELALIAVTRQDGHDVEIGVTRYVLNPDGESGEFALVVADEWQAKGIGSRLLGALIDAARSRGLRSIDGEVLEENAPMLHLVRKLGFEVHPSPDDPHVKTVVRRL</sequence>
<dbReference type="GO" id="GO:0005524">
    <property type="term" value="F:ATP binding"/>
    <property type="evidence" value="ECO:0007669"/>
    <property type="project" value="UniProtKB-UniRule"/>
</dbReference>
<dbReference type="PANTHER" id="PTHR43334">
    <property type="entry name" value="ACETATE--COA LIGASE [ADP-FORMING]"/>
    <property type="match status" value="1"/>
</dbReference>
<dbReference type="KEGG" id="sva:SVA_1078"/>
<dbReference type="PROSITE" id="PS50975">
    <property type="entry name" value="ATP_GRASP"/>
    <property type="match status" value="1"/>
</dbReference>